<dbReference type="PANTHER" id="PTHR23517:SF13">
    <property type="entry name" value="MAJOR FACILITATOR SUPERFAMILY MFS_1"/>
    <property type="match status" value="1"/>
</dbReference>
<dbReference type="InterPro" id="IPR020846">
    <property type="entry name" value="MFS_dom"/>
</dbReference>
<dbReference type="EMBL" id="CP038150">
    <property type="protein sequence ID" value="QBR01993.1"/>
    <property type="molecule type" value="Genomic_DNA"/>
</dbReference>
<evidence type="ECO:0000259" key="8">
    <source>
        <dbReference type="PROSITE" id="PS50850"/>
    </source>
</evidence>
<evidence type="ECO:0000256" key="1">
    <source>
        <dbReference type="ARBA" id="ARBA00004651"/>
    </source>
</evidence>
<feature type="domain" description="Major facilitator superfamily (MFS) profile" evidence="8">
    <location>
        <begin position="64"/>
        <end position="443"/>
    </location>
</feature>
<feature type="transmembrane region" description="Helical" evidence="7">
    <location>
        <begin position="356"/>
        <end position="380"/>
    </location>
</feature>
<dbReference type="AlphaFoldDB" id="A0A4V1B095"/>
<evidence type="ECO:0000256" key="6">
    <source>
        <dbReference type="ARBA" id="ARBA00023136"/>
    </source>
</evidence>
<sequence>MSVMRGRPGPPPPGARARAKQLCAAARFSAPAPAAILDATPLVEGFTMNSHTQTSTAHGSAATRFVAIAFALGVTMAGATLASPLYPLYEQALGISAGGVTIVYSSYMAGALLALLVLSHLSDHVGFVHALRISVLLLIAGLLASAAAHSLPVLALGRFAIGIAAGIASSAATAGLIALEPAGQVKRAQLVGSIMNIVGLGLGPFAGGVVAQLLPRPLLTPYLVFGIAAVLALLALVVHPADAKVTPIRHFRPALRFQAPDPSAWRPFALASLTTFTGYTLFSLFASLAPAVLGTLLPWHGPAIAGAGVATLFIGSAIAQFALRKVDARRGLAAGAIATGVSVALMATSLPLHAGALFMASDLIGGFGQGLAFMSALAVINQITPPQHRARSIASFFSIAYLGGIVPIVGLGLLADRIGLDLAIAGLAAVMSILALVLGAHAYRSSAIHNPA</sequence>
<keyword evidence="2" id="KW-0813">Transport</keyword>
<evidence type="ECO:0000256" key="5">
    <source>
        <dbReference type="ARBA" id="ARBA00022989"/>
    </source>
</evidence>
<dbReference type="InterPro" id="IPR036259">
    <property type="entry name" value="MFS_trans_sf"/>
</dbReference>
<dbReference type="Proteomes" id="UP000295727">
    <property type="component" value="Chromosome 3"/>
</dbReference>
<evidence type="ECO:0000313" key="10">
    <source>
        <dbReference type="Proteomes" id="UP000295727"/>
    </source>
</evidence>
<feature type="transmembrane region" description="Helical" evidence="7">
    <location>
        <begin position="392"/>
        <end position="414"/>
    </location>
</feature>
<dbReference type="PROSITE" id="PS50850">
    <property type="entry name" value="MFS"/>
    <property type="match status" value="1"/>
</dbReference>
<proteinExistence type="predicted"/>
<dbReference type="InterPro" id="IPR011701">
    <property type="entry name" value="MFS"/>
</dbReference>
<feature type="transmembrane region" description="Helical" evidence="7">
    <location>
        <begin position="299"/>
        <end position="319"/>
    </location>
</feature>
<evidence type="ECO:0000256" key="3">
    <source>
        <dbReference type="ARBA" id="ARBA00022475"/>
    </source>
</evidence>
<keyword evidence="3" id="KW-1003">Cell membrane</keyword>
<dbReference type="SUPFAM" id="SSF103473">
    <property type="entry name" value="MFS general substrate transporter"/>
    <property type="match status" value="1"/>
</dbReference>
<feature type="transmembrane region" description="Helical" evidence="7">
    <location>
        <begin position="65"/>
        <end position="86"/>
    </location>
</feature>
<evidence type="ECO:0000313" key="9">
    <source>
        <dbReference type="EMBL" id="QBR01993.1"/>
    </source>
</evidence>
<keyword evidence="10" id="KW-1185">Reference proteome</keyword>
<feature type="transmembrane region" description="Helical" evidence="7">
    <location>
        <begin position="92"/>
        <end position="118"/>
    </location>
</feature>
<evidence type="ECO:0000256" key="2">
    <source>
        <dbReference type="ARBA" id="ARBA00022448"/>
    </source>
</evidence>
<protein>
    <submittedName>
        <fullName evidence="9">MFS transporter</fullName>
    </submittedName>
</protein>
<feature type="transmembrane region" description="Helical" evidence="7">
    <location>
        <begin position="190"/>
        <end position="213"/>
    </location>
</feature>
<feature type="transmembrane region" description="Helical" evidence="7">
    <location>
        <begin position="268"/>
        <end position="293"/>
    </location>
</feature>
<dbReference type="GO" id="GO:0022857">
    <property type="term" value="F:transmembrane transporter activity"/>
    <property type="evidence" value="ECO:0007669"/>
    <property type="project" value="InterPro"/>
</dbReference>
<gene>
    <name evidence="9" type="ORF">E1956_33245</name>
</gene>
<dbReference type="Pfam" id="PF07690">
    <property type="entry name" value="MFS_1"/>
    <property type="match status" value="1"/>
</dbReference>
<name>A0A4V1B095_9BURK</name>
<evidence type="ECO:0000256" key="7">
    <source>
        <dbReference type="SAM" id="Phobius"/>
    </source>
</evidence>
<dbReference type="InterPro" id="IPR050171">
    <property type="entry name" value="MFS_Transporters"/>
</dbReference>
<comment type="subcellular location">
    <subcellularLocation>
        <location evidence="1">Cell membrane</location>
        <topology evidence="1">Multi-pass membrane protein</topology>
    </subcellularLocation>
</comment>
<dbReference type="Gene3D" id="1.20.1250.20">
    <property type="entry name" value="MFS general substrate transporter like domains"/>
    <property type="match status" value="1"/>
</dbReference>
<feature type="transmembrane region" description="Helical" evidence="7">
    <location>
        <begin position="420"/>
        <end position="443"/>
    </location>
</feature>
<dbReference type="KEGG" id="ppai:E1956_33245"/>
<evidence type="ECO:0000256" key="4">
    <source>
        <dbReference type="ARBA" id="ARBA00022692"/>
    </source>
</evidence>
<dbReference type="OrthoDB" id="9810492at2"/>
<feature type="transmembrane region" description="Helical" evidence="7">
    <location>
        <begin position="331"/>
        <end position="350"/>
    </location>
</feature>
<feature type="transmembrane region" description="Helical" evidence="7">
    <location>
        <begin position="219"/>
        <end position="239"/>
    </location>
</feature>
<feature type="transmembrane region" description="Helical" evidence="7">
    <location>
        <begin position="155"/>
        <end position="178"/>
    </location>
</feature>
<accession>A0A4V1B095</accession>
<keyword evidence="6 7" id="KW-0472">Membrane</keyword>
<keyword evidence="5 7" id="KW-1133">Transmembrane helix</keyword>
<organism evidence="9 10">
    <name type="scientific">Paraburkholderia pallida</name>
    <dbReference type="NCBI Taxonomy" id="2547399"/>
    <lineage>
        <taxon>Bacteria</taxon>
        <taxon>Pseudomonadati</taxon>
        <taxon>Pseudomonadota</taxon>
        <taxon>Betaproteobacteria</taxon>
        <taxon>Burkholderiales</taxon>
        <taxon>Burkholderiaceae</taxon>
        <taxon>Paraburkholderia</taxon>
    </lineage>
</organism>
<dbReference type="PANTHER" id="PTHR23517">
    <property type="entry name" value="RESISTANCE PROTEIN MDTM, PUTATIVE-RELATED-RELATED"/>
    <property type="match status" value="1"/>
</dbReference>
<dbReference type="GO" id="GO:0005886">
    <property type="term" value="C:plasma membrane"/>
    <property type="evidence" value="ECO:0007669"/>
    <property type="project" value="UniProtKB-SubCell"/>
</dbReference>
<feature type="transmembrane region" description="Helical" evidence="7">
    <location>
        <begin position="130"/>
        <end position="149"/>
    </location>
</feature>
<keyword evidence="4 7" id="KW-0812">Transmembrane</keyword>
<reference evidence="9 10" key="1">
    <citation type="submission" date="2019-03" db="EMBL/GenBank/DDBJ databases">
        <title>Paraburkholderia sp. 7MH5, isolated from subtropical forest soil.</title>
        <authorList>
            <person name="Gao Z.-H."/>
            <person name="Qiu L.-H."/>
        </authorList>
    </citation>
    <scope>NUCLEOTIDE SEQUENCE [LARGE SCALE GENOMIC DNA]</scope>
    <source>
        <strain evidence="9 10">7MH5</strain>
    </source>
</reference>